<dbReference type="KEGG" id="sli:Slin_5827"/>
<dbReference type="eggNOG" id="ENOG5032ZK5">
    <property type="taxonomic scope" value="Bacteria"/>
</dbReference>
<evidence type="ECO:0000256" key="1">
    <source>
        <dbReference type="SAM" id="SignalP"/>
    </source>
</evidence>
<name>D2QSL0_SPILD</name>
<dbReference type="Proteomes" id="UP000002028">
    <property type="component" value="Chromosome"/>
</dbReference>
<organism evidence="2 3">
    <name type="scientific">Spirosoma linguale (strain ATCC 33905 / DSM 74 / LMG 10896 / Claus 1)</name>
    <dbReference type="NCBI Taxonomy" id="504472"/>
    <lineage>
        <taxon>Bacteria</taxon>
        <taxon>Pseudomonadati</taxon>
        <taxon>Bacteroidota</taxon>
        <taxon>Cytophagia</taxon>
        <taxon>Cytophagales</taxon>
        <taxon>Cytophagaceae</taxon>
        <taxon>Spirosoma</taxon>
    </lineage>
</organism>
<proteinExistence type="predicted"/>
<feature type="chain" id="PRO_5003034198" evidence="1">
    <location>
        <begin position="23"/>
        <end position="135"/>
    </location>
</feature>
<feature type="signal peptide" evidence="1">
    <location>
        <begin position="1"/>
        <end position="22"/>
    </location>
</feature>
<reference evidence="2 3" key="1">
    <citation type="journal article" date="2010" name="Stand. Genomic Sci.">
        <title>Complete genome sequence of Spirosoma linguale type strain (1).</title>
        <authorList>
            <person name="Lail K."/>
            <person name="Sikorski J."/>
            <person name="Saunders E."/>
            <person name="Lapidus A."/>
            <person name="Glavina Del Rio T."/>
            <person name="Copeland A."/>
            <person name="Tice H."/>
            <person name="Cheng J.-F."/>
            <person name="Lucas S."/>
            <person name="Nolan M."/>
            <person name="Bruce D."/>
            <person name="Goodwin L."/>
            <person name="Pitluck S."/>
            <person name="Ivanova N."/>
            <person name="Mavromatis K."/>
            <person name="Ovchinnikova G."/>
            <person name="Pati A."/>
            <person name="Chen A."/>
            <person name="Palaniappan K."/>
            <person name="Land M."/>
            <person name="Hauser L."/>
            <person name="Chang Y.-J."/>
            <person name="Jeffries C.D."/>
            <person name="Chain P."/>
            <person name="Brettin T."/>
            <person name="Detter J.C."/>
            <person name="Schuetze A."/>
            <person name="Rohde M."/>
            <person name="Tindall B.J."/>
            <person name="Goeker M."/>
            <person name="Bristow J."/>
            <person name="Eisen J.A."/>
            <person name="Markowitz V."/>
            <person name="Hugenholtz P."/>
            <person name="Kyrpides N.C."/>
            <person name="Klenk H.-P."/>
            <person name="Chen F."/>
        </authorList>
    </citation>
    <scope>NUCLEOTIDE SEQUENCE [LARGE SCALE GENOMIC DNA]</scope>
    <source>
        <strain evidence="3">ATCC 33905 / DSM 74 / LMG 10896 / Claus 1</strain>
    </source>
</reference>
<dbReference type="RefSeq" id="WP_012930282.1">
    <property type="nucleotide sequence ID" value="NC_013730.1"/>
</dbReference>
<dbReference type="STRING" id="504472.Slin_5827"/>
<gene>
    <name evidence="2" type="ordered locus">Slin_5827</name>
</gene>
<keyword evidence="1" id="KW-0732">Signal</keyword>
<accession>D2QSL0</accession>
<dbReference type="AlphaFoldDB" id="D2QSL0"/>
<dbReference type="EMBL" id="CP001769">
    <property type="protein sequence ID" value="ADB41792.1"/>
    <property type="molecule type" value="Genomic_DNA"/>
</dbReference>
<sequence length="135" mass="14109">MKTLAQSLLAALLLSTATLASAATTHPTATANPTVTTNSYKAAIFPSAIPSKLNVYVERTPGQPMTISFKSSDGVVLGKQSVGKKQGNFHFQFDLSDLKDGAYTVEIASGSDVSTHPITLTTPAVTLVTRTIALN</sequence>
<protein>
    <submittedName>
        <fullName evidence="2">Nucleoporin, Nup153</fullName>
    </submittedName>
</protein>
<dbReference type="HOGENOM" id="CLU_153762_0_0_10"/>
<evidence type="ECO:0000313" key="2">
    <source>
        <dbReference type="EMBL" id="ADB41792.1"/>
    </source>
</evidence>
<evidence type="ECO:0000313" key="3">
    <source>
        <dbReference type="Proteomes" id="UP000002028"/>
    </source>
</evidence>
<keyword evidence="3" id="KW-1185">Reference proteome</keyword>